<dbReference type="Proteomes" id="UP000319578">
    <property type="component" value="Unassembled WGS sequence"/>
</dbReference>
<evidence type="ECO:0000256" key="5">
    <source>
        <dbReference type="ARBA" id="ARBA00023134"/>
    </source>
</evidence>
<evidence type="ECO:0000313" key="14">
    <source>
        <dbReference type="Proteomes" id="UP000036834"/>
    </source>
</evidence>
<feature type="binding site" evidence="10">
    <location>
        <position position="240"/>
    </location>
    <ligand>
        <name>Mn(2+)</name>
        <dbReference type="ChEBI" id="CHEBI:29035"/>
        <label>2</label>
    </ligand>
</feature>
<evidence type="ECO:0000256" key="4">
    <source>
        <dbReference type="ARBA" id="ARBA00022800"/>
    </source>
</evidence>
<evidence type="ECO:0000313" key="15">
    <source>
        <dbReference type="Proteomes" id="UP000319578"/>
    </source>
</evidence>
<accession>A0A0K9YKX0</accession>
<dbReference type="PANTHER" id="PTHR11118">
    <property type="entry name" value="RNA-SPLICING LIGASE RTCB HOMOLOG"/>
    <property type="match status" value="1"/>
</dbReference>
<dbReference type="InterPro" id="IPR036025">
    <property type="entry name" value="RtcB-like_sf"/>
</dbReference>
<dbReference type="GO" id="GO:0005525">
    <property type="term" value="F:GTP binding"/>
    <property type="evidence" value="ECO:0007669"/>
    <property type="project" value="UniProtKB-KW"/>
</dbReference>
<reference evidence="13" key="2">
    <citation type="submission" date="2015-07" db="EMBL/GenBank/DDBJ databases">
        <title>MeaNS - Measles Nucleotide Surveillance Program.</title>
        <authorList>
            <person name="Tran T."/>
            <person name="Druce J."/>
        </authorList>
    </citation>
    <scope>NUCLEOTIDE SEQUENCE</scope>
    <source>
        <strain evidence="13">DSM 9887</strain>
    </source>
</reference>
<dbReference type="Gene3D" id="3.90.1860.10">
    <property type="entry name" value="tRNA-splicing ligase RtcB"/>
    <property type="match status" value="1"/>
</dbReference>
<evidence type="ECO:0000256" key="2">
    <source>
        <dbReference type="ARBA" id="ARBA00022723"/>
    </source>
</evidence>
<dbReference type="Pfam" id="PF01139">
    <property type="entry name" value="RtcB"/>
    <property type="match status" value="1"/>
</dbReference>
<keyword evidence="4" id="KW-0692">RNA repair</keyword>
<feature type="binding site" evidence="10">
    <location>
        <position position="209"/>
    </location>
    <ligand>
        <name>Mn(2+)</name>
        <dbReference type="ChEBI" id="CHEBI:29035"/>
        <label>1</label>
    </ligand>
</feature>
<comment type="catalytic activity">
    <reaction evidence="7">
        <text>a 3'-end 3'-phospho-ribonucleotide-RNA + a 5'-end dephospho-ribonucleoside-RNA + GTP = a ribonucleotidyl-ribonucleotide-RNA + GMP + diphosphate</text>
        <dbReference type="Rhea" id="RHEA:68076"/>
        <dbReference type="Rhea" id="RHEA-COMP:10463"/>
        <dbReference type="Rhea" id="RHEA-COMP:13936"/>
        <dbReference type="Rhea" id="RHEA-COMP:17355"/>
        <dbReference type="ChEBI" id="CHEBI:33019"/>
        <dbReference type="ChEBI" id="CHEBI:37565"/>
        <dbReference type="ChEBI" id="CHEBI:58115"/>
        <dbReference type="ChEBI" id="CHEBI:83062"/>
        <dbReference type="ChEBI" id="CHEBI:138284"/>
        <dbReference type="ChEBI" id="CHEBI:173118"/>
        <dbReference type="EC" id="6.5.1.8"/>
    </reaction>
</comment>
<reference evidence="14" key="1">
    <citation type="submission" date="2015-07" db="EMBL/GenBank/DDBJ databases">
        <title>Genome sequencing project for genomic taxonomy and phylogenomics of Bacillus-like bacteria.</title>
        <authorList>
            <person name="Liu B."/>
            <person name="Wang J."/>
            <person name="Zhu Y."/>
            <person name="Liu G."/>
            <person name="Chen Q."/>
            <person name="Chen Z."/>
            <person name="Lan J."/>
            <person name="Che J."/>
            <person name="Ge C."/>
            <person name="Shi H."/>
            <person name="Pan Z."/>
            <person name="Liu X."/>
        </authorList>
    </citation>
    <scope>NUCLEOTIDE SEQUENCE [LARGE SCALE GENOMIC DNA]</scope>
    <source>
        <strain evidence="14">DSM 9887</strain>
    </source>
</reference>
<feature type="binding site" evidence="9">
    <location>
        <begin position="400"/>
        <end position="403"/>
    </location>
    <ligand>
        <name>GMP</name>
        <dbReference type="ChEBI" id="CHEBI:58115"/>
    </ligand>
</feature>
<dbReference type="GO" id="GO:0046872">
    <property type="term" value="F:metal ion binding"/>
    <property type="evidence" value="ECO:0007669"/>
    <property type="project" value="UniProtKB-UniRule"/>
</dbReference>
<evidence type="ECO:0000256" key="6">
    <source>
        <dbReference type="ARBA" id="ARBA00023211"/>
    </source>
</evidence>
<dbReference type="EMBL" id="LGIQ01000011">
    <property type="protein sequence ID" value="KNB69321.1"/>
    <property type="molecule type" value="Genomic_DNA"/>
</dbReference>
<dbReference type="GO" id="GO:0042245">
    <property type="term" value="P:RNA repair"/>
    <property type="evidence" value="ECO:0007669"/>
    <property type="project" value="UniProtKB-KW"/>
</dbReference>
<comment type="caution">
    <text evidence="13">The sequence shown here is derived from an EMBL/GenBank/DDBJ whole genome shotgun (WGS) entry which is preliminary data.</text>
</comment>
<feature type="binding site" evidence="10">
    <location>
        <position position="332"/>
    </location>
    <ligand>
        <name>Mn(2+)</name>
        <dbReference type="ChEBI" id="CHEBI:29035"/>
        <label>2</label>
    </ligand>
</feature>
<feature type="binding site" evidence="10">
    <location>
        <position position="87"/>
    </location>
    <ligand>
        <name>Mn(2+)</name>
        <dbReference type="ChEBI" id="CHEBI:29035"/>
        <label>1</label>
    </ligand>
</feature>
<evidence type="ECO:0000256" key="9">
    <source>
        <dbReference type="PIRSR" id="PIRSR601233-2"/>
    </source>
</evidence>
<dbReference type="RefSeq" id="WP_049741324.1">
    <property type="nucleotide sequence ID" value="NZ_BJON01000017.1"/>
</dbReference>
<evidence type="ECO:0000256" key="8">
    <source>
        <dbReference type="PIRSR" id="PIRSR601233-1"/>
    </source>
</evidence>
<feature type="binding site" evidence="9">
    <location>
        <begin position="208"/>
        <end position="212"/>
    </location>
    <ligand>
        <name>GMP</name>
        <dbReference type="ChEBI" id="CHEBI:58115"/>
    </ligand>
</feature>
<dbReference type="GO" id="GO:0006396">
    <property type="term" value="P:RNA processing"/>
    <property type="evidence" value="ECO:0007669"/>
    <property type="project" value="InterPro"/>
</dbReference>
<reference evidence="12 15" key="3">
    <citation type="submission" date="2019-06" db="EMBL/GenBank/DDBJ databases">
        <title>Whole genome shotgun sequence of Brevibacillus reuszeri NBRC 15719.</title>
        <authorList>
            <person name="Hosoyama A."/>
            <person name="Uohara A."/>
            <person name="Ohji S."/>
            <person name="Ichikawa N."/>
        </authorList>
    </citation>
    <scope>NUCLEOTIDE SEQUENCE [LARGE SCALE GENOMIC DNA]</scope>
    <source>
        <strain evidence="12 15">NBRC 15719</strain>
    </source>
</reference>
<dbReference type="PATRIC" id="fig|54915.3.peg.4317"/>
<keyword evidence="5 9" id="KW-0342">GTP-binding</keyword>
<comment type="subunit">
    <text evidence="11">Monomer.</text>
</comment>
<dbReference type="SUPFAM" id="SSF103365">
    <property type="entry name" value="Hypothetical protein PH1602"/>
    <property type="match status" value="1"/>
</dbReference>
<evidence type="ECO:0000256" key="3">
    <source>
        <dbReference type="ARBA" id="ARBA00022741"/>
    </source>
</evidence>
<dbReference type="EC" id="6.5.1.-" evidence="11"/>
<feature type="active site" description="GMP-histidine intermediate" evidence="8">
    <location>
        <position position="400"/>
    </location>
</feature>
<dbReference type="OrthoDB" id="9802323at2"/>
<organism evidence="13 14">
    <name type="scientific">Brevibacillus reuszeri</name>
    <dbReference type="NCBI Taxonomy" id="54915"/>
    <lineage>
        <taxon>Bacteria</taxon>
        <taxon>Bacillati</taxon>
        <taxon>Bacillota</taxon>
        <taxon>Bacilli</taxon>
        <taxon>Bacillales</taxon>
        <taxon>Paenibacillaceae</taxon>
        <taxon>Brevibacillus</taxon>
    </lineage>
</organism>
<keyword evidence="3 9" id="KW-0547">Nucleotide-binding</keyword>
<dbReference type="PANTHER" id="PTHR11118:SF1">
    <property type="entry name" value="RNA-SPLICING LIGASE RTCB HOMOLOG"/>
    <property type="match status" value="1"/>
</dbReference>
<feature type="binding site" evidence="9">
    <location>
        <position position="383"/>
    </location>
    <ligand>
        <name>GMP</name>
        <dbReference type="ChEBI" id="CHEBI:58115"/>
    </ligand>
</feature>
<protein>
    <recommendedName>
        <fullName evidence="11">tRNA-splicing ligase RtcB</fullName>
        <ecNumber evidence="11">6.5.1.-</ecNumber>
    </recommendedName>
</protein>
<gene>
    <name evidence="11" type="primary">rtcB</name>
    <name evidence="12" type="synonym">rtcB_2</name>
    <name evidence="13" type="ORF">ADS79_25790</name>
    <name evidence="12" type="ORF">BRE01_44330</name>
</gene>
<proteinExistence type="inferred from homology"/>
<keyword evidence="15" id="KW-1185">Reference proteome</keyword>
<feature type="binding site" evidence="9">
    <location>
        <begin position="332"/>
        <end position="333"/>
    </location>
    <ligand>
        <name>GMP</name>
        <dbReference type="ChEBI" id="CHEBI:58115"/>
    </ligand>
</feature>
<keyword evidence="2 10" id="KW-0479">Metal-binding</keyword>
<evidence type="ECO:0000256" key="1">
    <source>
        <dbReference type="ARBA" id="ARBA00022598"/>
    </source>
</evidence>
<feature type="binding site" evidence="9">
    <location>
        <position position="490"/>
    </location>
    <ligand>
        <name>GMP</name>
        <dbReference type="ChEBI" id="CHEBI:58115"/>
    </ligand>
</feature>
<sequence length="491" mass="55115">MRETPVKYFINTDVKVENNAVEELHRLLEVNETIETLQKHSPGYFDDSDAGVLEVAITPDFHKGSGIPVGTTLFTRGFVLPQAIGNDINCGMRLYVTDLSEEQIRTHLDAIERNVRHVFFEGARNIPMTRRMREKMFKEGLIGILDSHKEARGEGIWHYYNEKQQELDLNHVNKMGSFIAESTIGLDDFLGPAELSRDAQIGSLGGGNHFFEIQVVQKVHQGSIAGQWGLKEGQVVLMIHTGSVSIGYHSGAWIKEMLKQMYPASLKHPGNGMYPLPLSERFEPQWNMFWNLLHNAANFAFANRLMLGLMMYKSISDVLGDFEHKLLYDAPHNYLWEEQLEQVGGFLHRKGSCTAKSAVQMMGTPFQYTGEPVFIPGSMGSHSFILAGLGNRESLFSASHGAGRALSRGDAVKVDDAKFREFLAQFRVINPIDPKRTNLRGRSDILKKWEEELKKEAPYAYKDITPVIQSHVDHGMATIVAEVAPIATVKG</sequence>
<keyword evidence="1 11" id="KW-0436">Ligase</keyword>
<dbReference type="GO" id="GO:0003972">
    <property type="term" value="F:RNA ligase (ATP) activity"/>
    <property type="evidence" value="ECO:0007669"/>
    <property type="project" value="TreeGrafter"/>
</dbReference>
<evidence type="ECO:0000256" key="10">
    <source>
        <dbReference type="PIRSR" id="PIRSR601233-3"/>
    </source>
</evidence>
<evidence type="ECO:0000313" key="13">
    <source>
        <dbReference type="EMBL" id="KNB69321.1"/>
    </source>
</evidence>
<comment type="cofactor">
    <cofactor evidence="10 11">
        <name>Mn(2+)</name>
        <dbReference type="ChEBI" id="CHEBI:29035"/>
    </cofactor>
    <text evidence="10 11">Binds 2 manganese ions per subunit.</text>
</comment>
<evidence type="ECO:0000256" key="11">
    <source>
        <dbReference type="RuleBase" id="RU371113"/>
    </source>
</evidence>
<dbReference type="EMBL" id="BJON01000017">
    <property type="protein sequence ID" value="GED70731.1"/>
    <property type="molecule type" value="Genomic_DNA"/>
</dbReference>
<keyword evidence="6 10" id="KW-0464">Manganese</keyword>
<dbReference type="Proteomes" id="UP000036834">
    <property type="component" value="Unassembled WGS sequence"/>
</dbReference>
<name>A0A0K9YKX0_9BACL</name>
<feature type="binding site" evidence="9">
    <location>
        <begin position="376"/>
        <end position="379"/>
    </location>
    <ligand>
        <name>GMP</name>
        <dbReference type="ChEBI" id="CHEBI:58115"/>
    </ligand>
</feature>
<dbReference type="InterPro" id="IPR001233">
    <property type="entry name" value="RtcB"/>
</dbReference>
<evidence type="ECO:0000256" key="7">
    <source>
        <dbReference type="ARBA" id="ARBA00047746"/>
    </source>
</evidence>
<dbReference type="GO" id="GO:0170057">
    <property type="term" value="F:RNA ligase (GTP) activity"/>
    <property type="evidence" value="ECO:0007669"/>
    <property type="project" value="UniProtKB-EC"/>
</dbReference>
<evidence type="ECO:0000313" key="12">
    <source>
        <dbReference type="EMBL" id="GED70731.1"/>
    </source>
</evidence>
<dbReference type="AlphaFoldDB" id="A0A0K9YKX0"/>
<dbReference type="STRING" id="54915.ADS79_25790"/>
<comment type="similarity">
    <text evidence="11">Belongs to the RtcB family.</text>
</comment>